<evidence type="ECO:0000313" key="2">
    <source>
        <dbReference type="Proteomes" id="UP000828390"/>
    </source>
</evidence>
<accession>A0A9D4EYH7</accession>
<name>A0A9D4EYH7_DREPO</name>
<dbReference type="Proteomes" id="UP000828390">
    <property type="component" value="Unassembled WGS sequence"/>
</dbReference>
<proteinExistence type="predicted"/>
<reference evidence="1" key="2">
    <citation type="submission" date="2020-11" db="EMBL/GenBank/DDBJ databases">
        <authorList>
            <person name="McCartney M.A."/>
            <person name="Auch B."/>
            <person name="Kono T."/>
            <person name="Mallez S."/>
            <person name="Becker A."/>
            <person name="Gohl D.M."/>
            <person name="Silverstein K.A.T."/>
            <person name="Koren S."/>
            <person name="Bechman K.B."/>
            <person name="Herman A."/>
            <person name="Abrahante J.E."/>
            <person name="Garbe J."/>
        </authorList>
    </citation>
    <scope>NUCLEOTIDE SEQUENCE</scope>
    <source>
        <strain evidence="1">Duluth1</strain>
        <tissue evidence="1">Whole animal</tissue>
    </source>
</reference>
<keyword evidence="2" id="KW-1185">Reference proteome</keyword>
<dbReference type="AlphaFoldDB" id="A0A9D4EYH7"/>
<evidence type="ECO:0000313" key="1">
    <source>
        <dbReference type="EMBL" id="KAH3788228.1"/>
    </source>
</evidence>
<protein>
    <submittedName>
        <fullName evidence="1">Uncharacterized protein</fullName>
    </submittedName>
</protein>
<dbReference type="EMBL" id="JAIWYP010000008">
    <property type="protein sequence ID" value="KAH3788228.1"/>
    <property type="molecule type" value="Genomic_DNA"/>
</dbReference>
<organism evidence="1 2">
    <name type="scientific">Dreissena polymorpha</name>
    <name type="common">Zebra mussel</name>
    <name type="synonym">Mytilus polymorpha</name>
    <dbReference type="NCBI Taxonomy" id="45954"/>
    <lineage>
        <taxon>Eukaryota</taxon>
        <taxon>Metazoa</taxon>
        <taxon>Spiralia</taxon>
        <taxon>Lophotrochozoa</taxon>
        <taxon>Mollusca</taxon>
        <taxon>Bivalvia</taxon>
        <taxon>Autobranchia</taxon>
        <taxon>Heteroconchia</taxon>
        <taxon>Euheterodonta</taxon>
        <taxon>Imparidentia</taxon>
        <taxon>Neoheterodontei</taxon>
        <taxon>Myida</taxon>
        <taxon>Dreissenoidea</taxon>
        <taxon>Dreissenidae</taxon>
        <taxon>Dreissena</taxon>
    </lineage>
</organism>
<reference evidence="1" key="1">
    <citation type="journal article" date="2019" name="bioRxiv">
        <title>The Genome of the Zebra Mussel, Dreissena polymorpha: A Resource for Invasive Species Research.</title>
        <authorList>
            <person name="McCartney M.A."/>
            <person name="Auch B."/>
            <person name="Kono T."/>
            <person name="Mallez S."/>
            <person name="Zhang Y."/>
            <person name="Obille A."/>
            <person name="Becker A."/>
            <person name="Abrahante J.E."/>
            <person name="Garbe J."/>
            <person name="Badalamenti J.P."/>
            <person name="Herman A."/>
            <person name="Mangelson H."/>
            <person name="Liachko I."/>
            <person name="Sullivan S."/>
            <person name="Sone E.D."/>
            <person name="Koren S."/>
            <person name="Silverstein K.A.T."/>
            <person name="Beckman K.B."/>
            <person name="Gohl D.M."/>
        </authorList>
    </citation>
    <scope>NUCLEOTIDE SEQUENCE</scope>
    <source>
        <strain evidence="1">Duluth1</strain>
        <tissue evidence="1">Whole animal</tissue>
    </source>
</reference>
<sequence length="107" mass="12854">MNSSYLFYLQVDTIDWSDDGTFIYSIKNDVWEQKAAELITWTIHRGNEPTTKLEVKQSPRIYSKTRNIHFIAIYLILLFSLSKVQINNSNNIFIYNNYCFCYFYFHI</sequence>
<comment type="caution">
    <text evidence="1">The sequence shown here is derived from an EMBL/GenBank/DDBJ whole genome shotgun (WGS) entry which is preliminary data.</text>
</comment>
<gene>
    <name evidence="1" type="ORF">DPMN_166363</name>
</gene>